<name>A0A965LLE6_9PROT</name>
<dbReference type="SUPFAM" id="SSF51569">
    <property type="entry name" value="Aldolase"/>
    <property type="match status" value="1"/>
</dbReference>
<protein>
    <submittedName>
        <fullName evidence="1">Dihydrodipicolinate synthase family protein</fullName>
    </submittedName>
</protein>
<gene>
    <name evidence="1" type="ORF">EBT44_07465</name>
</gene>
<dbReference type="InterPro" id="IPR013785">
    <property type="entry name" value="Aldolase_TIM"/>
</dbReference>
<comment type="caution">
    <text evidence="1">The sequence shown here is derived from an EMBL/GenBank/DDBJ whole genome shotgun (WGS) entry which is preliminary data.</text>
</comment>
<proteinExistence type="predicted"/>
<organism evidence="1 2">
    <name type="scientific">Candidatus Fonsibacter lacus</name>
    <dbReference type="NCBI Taxonomy" id="2576439"/>
    <lineage>
        <taxon>Bacteria</taxon>
        <taxon>Pseudomonadati</taxon>
        <taxon>Pseudomonadota</taxon>
        <taxon>Alphaproteobacteria</taxon>
        <taxon>Candidatus Pelagibacterales</taxon>
        <taxon>Candidatus Pelagibacterales incertae sedis</taxon>
        <taxon>Candidatus Fonsibacter</taxon>
    </lineage>
</organism>
<dbReference type="AlphaFoldDB" id="A0A965LLE6"/>
<evidence type="ECO:0000313" key="1">
    <source>
        <dbReference type="EMBL" id="NBR94628.1"/>
    </source>
</evidence>
<evidence type="ECO:0000313" key="2">
    <source>
        <dbReference type="Proteomes" id="UP000740727"/>
    </source>
</evidence>
<dbReference type="EMBL" id="RFXN01000234">
    <property type="protein sequence ID" value="NBR94628.1"/>
    <property type="molecule type" value="Genomic_DNA"/>
</dbReference>
<feature type="non-terminal residue" evidence="1">
    <location>
        <position position="1"/>
    </location>
</feature>
<reference evidence="1" key="1">
    <citation type="submission" date="2018-10" db="EMBL/GenBank/DDBJ databases">
        <title>Iterative Subtractive Binning of Freshwater Chronoseries Metagenomes Recovers Nearly Complete Genomes from over Four Hundred Novel Species.</title>
        <authorList>
            <person name="Rodriguez-R L.M."/>
            <person name="Tsementzi D."/>
            <person name="Luo C."/>
            <person name="Konstantinidis K.T."/>
        </authorList>
    </citation>
    <scope>NUCLEOTIDE SEQUENCE</scope>
    <source>
        <strain evidence="1">WB5_2A_028</strain>
    </source>
</reference>
<sequence>WGLVALWNALESGDMKRAAEIHAPIAKMVSYQTTLDSYVAVEKYLLVKQGVFTNTRQRGPVSFILDNSVTDVIDAAYVELEKLVKS</sequence>
<dbReference type="Proteomes" id="UP000740727">
    <property type="component" value="Unassembled WGS sequence"/>
</dbReference>
<dbReference type="Gene3D" id="3.20.20.70">
    <property type="entry name" value="Aldolase class I"/>
    <property type="match status" value="1"/>
</dbReference>
<accession>A0A965LLE6</accession>